<accession>A0A7S4Q1P1</accession>
<feature type="region of interest" description="Disordered" evidence="1">
    <location>
        <begin position="412"/>
        <end position="447"/>
    </location>
</feature>
<organism evidence="2">
    <name type="scientific">Alexandrium monilatum</name>
    <dbReference type="NCBI Taxonomy" id="311494"/>
    <lineage>
        <taxon>Eukaryota</taxon>
        <taxon>Sar</taxon>
        <taxon>Alveolata</taxon>
        <taxon>Dinophyceae</taxon>
        <taxon>Gonyaulacales</taxon>
        <taxon>Pyrocystaceae</taxon>
        <taxon>Alexandrium</taxon>
    </lineage>
</organism>
<dbReference type="InterPro" id="IPR036361">
    <property type="entry name" value="SAP_dom_sf"/>
</dbReference>
<dbReference type="Gene3D" id="1.10.720.30">
    <property type="entry name" value="SAP domain"/>
    <property type="match status" value="1"/>
</dbReference>
<proteinExistence type="predicted"/>
<sequence length="491" mass="50004">METEDDLGSSFPPGAHIFVTPTREPPMPTAAQRIGGFASPRSEGSPSRAAGSVGRPASPPPPERPLGPLRGASSPRPSLMWQSFSPGPAPLIGGLSWAASVPALGVAGVLALPRAETWSTPLPAPSLPIPLGVCTWPPAPQSWIAPAALFPPPPPAAPAAAPGLVAPAPLAAAPPLVLLPAAGLPAAPPCRRWRSASPPPAGPACCLSRAPSPAAAVATALDGRLALAGSTRLVRCEADEPLAVRQQASSSRTRRLPVDLEVPANTPSSSELGALPRRQVVRGSSPPLRASTADARADDATASDPQPGASAATLPLSTGALPSGGPTGGVGLAADLGGRRPLPEHRLLRGPPSRLTAMVTVPASPPPLALSGGRYVAAPGGSTSARLLAKVPASTTPRQLSRGHARVVVNGRRVRSGSRRPSRDAEASAGAPAAAAGRPAVREHPEDDYASMTVRDLKLELRNRGLDSLFCFSRDDLIERLQASDTPWNTL</sequence>
<protein>
    <submittedName>
        <fullName evidence="2">Uncharacterized protein</fullName>
    </submittedName>
</protein>
<reference evidence="2" key="1">
    <citation type="submission" date="2021-01" db="EMBL/GenBank/DDBJ databases">
        <authorList>
            <person name="Corre E."/>
            <person name="Pelletier E."/>
            <person name="Niang G."/>
            <person name="Scheremetjew M."/>
            <person name="Finn R."/>
            <person name="Kale V."/>
            <person name="Holt S."/>
            <person name="Cochrane G."/>
            <person name="Meng A."/>
            <person name="Brown T."/>
            <person name="Cohen L."/>
        </authorList>
    </citation>
    <scope>NUCLEOTIDE SEQUENCE</scope>
    <source>
        <strain evidence="2">CCMP3105</strain>
    </source>
</reference>
<evidence type="ECO:0000256" key="1">
    <source>
        <dbReference type="SAM" id="MobiDB-lite"/>
    </source>
</evidence>
<gene>
    <name evidence="2" type="ORF">AMON00008_LOCUS9204</name>
</gene>
<feature type="region of interest" description="Disordered" evidence="1">
    <location>
        <begin position="242"/>
        <end position="350"/>
    </location>
</feature>
<dbReference type="AlphaFoldDB" id="A0A7S4Q1P1"/>
<dbReference type="EMBL" id="HBNR01014218">
    <property type="protein sequence ID" value="CAE4569585.1"/>
    <property type="molecule type" value="Transcribed_RNA"/>
</dbReference>
<feature type="compositionally biased region" description="Low complexity" evidence="1">
    <location>
        <begin position="289"/>
        <end position="304"/>
    </location>
</feature>
<name>A0A7S4Q1P1_9DINO</name>
<evidence type="ECO:0000313" key="2">
    <source>
        <dbReference type="EMBL" id="CAE4569585.1"/>
    </source>
</evidence>
<feature type="compositionally biased region" description="Basic and acidic residues" evidence="1">
    <location>
        <begin position="337"/>
        <end position="347"/>
    </location>
</feature>
<feature type="compositionally biased region" description="Low complexity" evidence="1">
    <location>
        <begin position="427"/>
        <end position="439"/>
    </location>
</feature>
<feature type="region of interest" description="Disordered" evidence="1">
    <location>
        <begin position="1"/>
        <end position="81"/>
    </location>
</feature>